<evidence type="ECO:0000313" key="1">
    <source>
        <dbReference type="EMBL" id="OHY88806.1"/>
    </source>
</evidence>
<dbReference type="EMBL" id="MKFU01000065">
    <property type="protein sequence ID" value="OHY88806.1"/>
    <property type="molecule type" value="Genomic_DNA"/>
</dbReference>
<dbReference type="AlphaFoldDB" id="A0A1S2CJT9"/>
<dbReference type="Proteomes" id="UP000179934">
    <property type="component" value="Unassembled WGS sequence"/>
</dbReference>
<name>A0A1S2CJT9_AERSO</name>
<accession>A0A1S2CJT9</accession>
<organism evidence="1 2">
    <name type="scientific">Aeromonas sobria</name>
    <dbReference type="NCBI Taxonomy" id="646"/>
    <lineage>
        <taxon>Bacteria</taxon>
        <taxon>Pseudomonadati</taxon>
        <taxon>Pseudomonadota</taxon>
        <taxon>Gammaproteobacteria</taxon>
        <taxon>Aeromonadales</taxon>
        <taxon>Aeromonadaceae</taxon>
        <taxon>Aeromonas</taxon>
    </lineage>
</organism>
<comment type="caution">
    <text evidence="1">The sequence shown here is derived from an EMBL/GenBank/DDBJ whole genome shotgun (WGS) entry which is preliminary data.</text>
</comment>
<evidence type="ECO:0000313" key="2">
    <source>
        <dbReference type="Proteomes" id="UP000179934"/>
    </source>
</evidence>
<reference evidence="1 2" key="1">
    <citation type="submission" date="2016-09" db="EMBL/GenBank/DDBJ databases">
        <title>Draft Genome Sequence of Aeromonas sobria Strain 08005, Isolated from Sick Rana catesbeiana.</title>
        <authorList>
            <person name="Yang Q."/>
        </authorList>
    </citation>
    <scope>NUCLEOTIDE SEQUENCE [LARGE SCALE GENOMIC DNA]</scope>
    <source>
        <strain evidence="1 2">08005</strain>
    </source>
</reference>
<protein>
    <submittedName>
        <fullName evidence="1">Uncharacterized protein</fullName>
    </submittedName>
</protein>
<sequence>MIGVVDFHTVPGSYRVSILEDPLGTAYVASVDPGGTPPGVLYEIHGLRIPLRTAIEFACRWDNQGTNYGVQWGDAVGPVDSSYGSGSLSDGSPSGAGVIVEHHPPTVWNAPVTTPGFVYQQTNLQLFRGAGLLPSKVQVTYPSGSIPELQLNVTGTCETTLRDRDQGQVLYRFKASVQGAGTLPRKNDVALLVPSTITFGAIPLGGHSVRGLDVTVTADLDYTGTLRFVADSANGSAAPIGGATMRLWAQYLGGYADLSGGTEYRVTGLGGQQPQIYSHDVFIDTQHGGQLGAHRTNLRLVLKHD</sequence>
<gene>
    <name evidence="1" type="ORF">BJD16_06300</name>
</gene>
<proteinExistence type="predicted"/>